<dbReference type="EMBL" id="BAAAJE010000006">
    <property type="protein sequence ID" value="GAA1139635.1"/>
    <property type="molecule type" value="Genomic_DNA"/>
</dbReference>
<keyword evidence="3" id="KW-1185">Reference proteome</keyword>
<comment type="caution">
    <text evidence="2">The sequence shown here is derived from an EMBL/GenBank/DDBJ whole genome shotgun (WGS) entry which is preliminary data.</text>
</comment>
<dbReference type="PROSITE" id="PS50819">
    <property type="entry name" value="INTEIN_ENDONUCLEASE"/>
    <property type="match status" value="1"/>
</dbReference>
<protein>
    <recommendedName>
        <fullName evidence="1">DOD-type homing endonuclease domain-containing protein</fullName>
    </recommendedName>
</protein>
<reference evidence="2 3" key="1">
    <citation type="journal article" date="2019" name="Int. J. Syst. Evol. Microbiol.">
        <title>The Global Catalogue of Microorganisms (GCM) 10K type strain sequencing project: providing services to taxonomists for standard genome sequencing and annotation.</title>
        <authorList>
            <consortium name="The Broad Institute Genomics Platform"/>
            <consortium name="The Broad Institute Genome Sequencing Center for Infectious Disease"/>
            <person name="Wu L."/>
            <person name="Ma J."/>
        </authorList>
    </citation>
    <scope>NUCLEOTIDE SEQUENCE [LARGE SCALE GENOMIC DNA]</scope>
    <source>
        <strain evidence="2 3">JCM 11813</strain>
    </source>
</reference>
<name>A0ABN1UDE2_9ACTN</name>
<dbReference type="Proteomes" id="UP001499979">
    <property type="component" value="Unassembled WGS sequence"/>
</dbReference>
<dbReference type="Gene3D" id="3.10.28.10">
    <property type="entry name" value="Homing endonucleases"/>
    <property type="match status" value="1"/>
</dbReference>
<evidence type="ECO:0000313" key="2">
    <source>
        <dbReference type="EMBL" id="GAA1139635.1"/>
    </source>
</evidence>
<evidence type="ECO:0000259" key="1">
    <source>
        <dbReference type="PROSITE" id="PS50819"/>
    </source>
</evidence>
<dbReference type="InterPro" id="IPR004042">
    <property type="entry name" value="Intein_endonuc_central"/>
</dbReference>
<accession>A0ABN1UDE2</accession>
<feature type="domain" description="DOD-type homing endonuclease" evidence="1">
    <location>
        <begin position="29"/>
        <end position="163"/>
    </location>
</feature>
<dbReference type="InterPro" id="IPR004860">
    <property type="entry name" value="LAGLIDADG_dom"/>
</dbReference>
<sequence>MPLPDRRRCRGSEKTIVYPEKLTTELAFLLGAYLSEGHTTRSNWSVIITNSVMDVLERAQQAWFDTFGLEARITHQPGRCTGLVVSSKRLVEYMDALGCGSRAANKCVPSVIMDAGRREVLAFLQGAALDAYTTHQYAAKWGICLESHRAIDDLQDLLTKLGVANAQIAKWNSDMQKHYYELYAAGGQGQRLCDLVPFLEPDKHAAAQRYLARTFGPSATDVVPGVSGAELYRLIPPGRPGANGRGTGRQRFRHLCDSRTRHVTRSSVERAADAGARLPEWLRAVLRDEVRFAEVTCVGSES</sequence>
<organism evidence="2 3">
    <name type="scientific">Nocardioides aquiterrae</name>
    <dbReference type="NCBI Taxonomy" id="203799"/>
    <lineage>
        <taxon>Bacteria</taxon>
        <taxon>Bacillati</taxon>
        <taxon>Actinomycetota</taxon>
        <taxon>Actinomycetes</taxon>
        <taxon>Propionibacteriales</taxon>
        <taxon>Nocardioidaceae</taxon>
        <taxon>Nocardioides</taxon>
    </lineage>
</organism>
<gene>
    <name evidence="2" type="ORF">GCM10009606_19090</name>
</gene>
<proteinExistence type="predicted"/>
<evidence type="ECO:0000313" key="3">
    <source>
        <dbReference type="Proteomes" id="UP001499979"/>
    </source>
</evidence>
<dbReference type="Pfam" id="PF14528">
    <property type="entry name" value="LAGLIDADG_3"/>
    <property type="match status" value="1"/>
</dbReference>
<dbReference type="InterPro" id="IPR027434">
    <property type="entry name" value="Homing_endonucl"/>
</dbReference>